<organism evidence="1 2">
    <name type="scientific">Dolichospermum flos-aquae UHCC 0037</name>
    <dbReference type="NCBI Taxonomy" id="2590026"/>
    <lineage>
        <taxon>Bacteria</taxon>
        <taxon>Bacillati</taxon>
        <taxon>Cyanobacteriota</taxon>
        <taxon>Cyanophyceae</taxon>
        <taxon>Nostocales</taxon>
        <taxon>Aphanizomenonaceae</taxon>
        <taxon>Dolichospermum</taxon>
    </lineage>
</organism>
<name>A0ACC7S876_DOLFA</name>
<comment type="caution">
    <text evidence="1">The sequence shown here is derived from an EMBL/GenBank/DDBJ whole genome shotgun (WGS) entry which is preliminary data.</text>
</comment>
<gene>
    <name evidence="1" type="ORF">FJR39_16115</name>
</gene>
<keyword evidence="2" id="KW-1185">Reference proteome</keyword>
<evidence type="ECO:0000313" key="1">
    <source>
        <dbReference type="EMBL" id="MTJ44610.1"/>
    </source>
</evidence>
<proteinExistence type="predicted"/>
<sequence>MAIYNLPVLFCSVFLLYFLTFFLDFKFFLNDRLTIKTVATDKGIFLAFYGRIGKREKVAKLRIANNSWSFLRVNKLFLVIYFPVDIEGG</sequence>
<dbReference type="Proteomes" id="UP001517388">
    <property type="component" value="Unassembled WGS sequence"/>
</dbReference>
<dbReference type="EMBL" id="VILF01000004">
    <property type="protein sequence ID" value="MTJ44610.1"/>
    <property type="molecule type" value="Genomic_DNA"/>
</dbReference>
<reference evidence="2" key="1">
    <citation type="journal article" date="2020" name="Toxins">
        <title>Phylogenomic Analysis of Secondary Metabolism in the Toxic Cyanobacterial Genera Anabaena, Dolichospermum and Aphanizomenon.</title>
        <authorList>
            <person name="Oesterholm J."/>
            <person name="Popin R.V."/>
            <person name="Fewer D.P."/>
            <person name="Sivonen K."/>
        </authorList>
    </citation>
    <scope>NUCLEOTIDE SEQUENCE [LARGE SCALE GENOMIC DNA]</scope>
    <source>
        <strain evidence="2">UHCC 0037</strain>
    </source>
</reference>
<protein>
    <submittedName>
        <fullName evidence="1">Uncharacterized protein</fullName>
    </submittedName>
</protein>
<accession>A0ACC7S876</accession>
<evidence type="ECO:0000313" key="2">
    <source>
        <dbReference type="Proteomes" id="UP001517388"/>
    </source>
</evidence>